<feature type="compositionally biased region" description="Basic and acidic residues" evidence="4">
    <location>
        <begin position="341"/>
        <end position="350"/>
    </location>
</feature>
<feature type="compositionally biased region" description="Low complexity" evidence="4">
    <location>
        <begin position="408"/>
        <end position="418"/>
    </location>
</feature>
<dbReference type="CDD" id="cd00780">
    <property type="entry name" value="NTF2"/>
    <property type="match status" value="1"/>
</dbReference>
<dbReference type="InterPro" id="IPR039539">
    <property type="entry name" value="Ras_GTPase_bind_prot"/>
</dbReference>
<dbReference type="SUPFAM" id="SSF54427">
    <property type="entry name" value="NTF2-like"/>
    <property type="match status" value="1"/>
</dbReference>
<evidence type="ECO:0000313" key="8">
    <source>
        <dbReference type="EMBL" id="CAF0850197.1"/>
    </source>
</evidence>
<dbReference type="OrthoDB" id="339151at2759"/>
<dbReference type="AlphaFoldDB" id="A0A813W399"/>
<dbReference type="EMBL" id="CAJNOQ010000906">
    <property type="protein sequence ID" value="CAF0850197.1"/>
    <property type="molecule type" value="Genomic_DNA"/>
</dbReference>
<dbReference type="InterPro" id="IPR035979">
    <property type="entry name" value="RBD_domain_sf"/>
</dbReference>
<sequence>MTSSTSDDKLSPQQIGRAFVIQYYRLLHECPNLLHRFYSNTSTFMHEVDNDEEKDTNGNGDIKGKKSVLNKNNHNNTNVNKSSSSSVVIGIDNIQQRIEELGFKNRHVKIRQVDCHSTILQSVVVQVCGEISSSSSNQGEQTKMKRFVQTFVLVPQSKTKYYVHNDIFRYQDPNQQDTTTIVSSTMPILAVTVPSINSTSLIPDDQGTYPADYHSLIPPGFDVPASSTNFLFSTAGTDSSTGTTSTTTVQKKEIEQPQSGSDSGKPTTTNNDEQLSYGNFSTNDANSWSQTPQYDNNYFFAKQPQQQPSDFPQSTNKEILTQPSSAQTRQFSTATTINEKSQPEQQEKTTESSSTLPVKKQPQQPKSYRDAIAVQPSSSSTVINQKPHQQIEQQQTISSNVKNNQSETPATAKPTAKASSNNTDNYNGSYRNNRMVNSYNDDSGYYPHGYTDDQEIFVGNLSFHATSDEVREYLSTYGQIISCRIGNTGSQPRSSNFAFVVCDTIDTAKRILDDKENLQQTKKINVEAKRRRPFPHTFRPSYGTIYSYNQNQQYAQFPMQGGYDEQYNNNGSGSGYYRNQNSRKGRGGRGGGGGGSGTGGNKNSTVQTAPSV</sequence>
<proteinExistence type="predicted"/>
<dbReference type="PROSITE" id="PS50102">
    <property type="entry name" value="RRM"/>
    <property type="match status" value="1"/>
</dbReference>
<dbReference type="InterPro" id="IPR018222">
    <property type="entry name" value="Nuclear_transport_factor_2_euk"/>
</dbReference>
<dbReference type="EMBL" id="CAJOBC010000906">
    <property type="protein sequence ID" value="CAF3637832.1"/>
    <property type="molecule type" value="Genomic_DNA"/>
</dbReference>
<dbReference type="EMBL" id="CAJNOK010001099">
    <property type="protein sequence ID" value="CAF0793480.1"/>
    <property type="molecule type" value="Genomic_DNA"/>
</dbReference>
<feature type="compositionally biased region" description="Gly residues" evidence="4">
    <location>
        <begin position="588"/>
        <end position="600"/>
    </location>
</feature>
<dbReference type="Gene3D" id="3.30.70.330">
    <property type="match status" value="1"/>
</dbReference>
<evidence type="ECO:0000256" key="2">
    <source>
        <dbReference type="ARBA" id="ARBA00022884"/>
    </source>
</evidence>
<dbReference type="PANTHER" id="PTHR10693:SF20">
    <property type="entry name" value="AT27578P"/>
    <property type="match status" value="1"/>
</dbReference>
<feature type="compositionally biased region" description="Polar residues" evidence="4">
    <location>
        <begin position="256"/>
        <end position="294"/>
    </location>
</feature>
<feature type="region of interest" description="Disordered" evidence="4">
    <location>
        <begin position="321"/>
        <end position="435"/>
    </location>
</feature>
<organism evidence="8 11">
    <name type="scientific">Didymodactylos carnosus</name>
    <dbReference type="NCBI Taxonomy" id="1234261"/>
    <lineage>
        <taxon>Eukaryota</taxon>
        <taxon>Metazoa</taxon>
        <taxon>Spiralia</taxon>
        <taxon>Gnathifera</taxon>
        <taxon>Rotifera</taxon>
        <taxon>Eurotatoria</taxon>
        <taxon>Bdelloidea</taxon>
        <taxon>Philodinida</taxon>
        <taxon>Philodinidae</taxon>
        <taxon>Didymodactylos</taxon>
    </lineage>
</organism>
<dbReference type="PROSITE" id="PS50177">
    <property type="entry name" value="NTF2_DOMAIN"/>
    <property type="match status" value="1"/>
</dbReference>
<feature type="compositionally biased region" description="Polar residues" evidence="4">
    <location>
        <begin position="351"/>
        <end position="366"/>
    </location>
</feature>
<evidence type="ECO:0000313" key="10">
    <source>
        <dbReference type="EMBL" id="CAF3637832.1"/>
    </source>
</evidence>
<dbReference type="InterPro" id="IPR032710">
    <property type="entry name" value="NTF2-like_dom_sf"/>
</dbReference>
<dbReference type="InterPro" id="IPR000504">
    <property type="entry name" value="RRM_dom"/>
</dbReference>
<keyword evidence="11" id="KW-1185">Reference proteome</keyword>
<feature type="compositionally biased region" description="Low complexity" evidence="4">
    <location>
        <begin position="566"/>
        <end position="580"/>
    </location>
</feature>
<evidence type="ECO:0000313" key="9">
    <source>
        <dbReference type="EMBL" id="CAF3576291.1"/>
    </source>
</evidence>
<dbReference type="Pfam" id="PF02136">
    <property type="entry name" value="NTF2"/>
    <property type="match status" value="1"/>
</dbReference>
<evidence type="ECO:0000313" key="7">
    <source>
        <dbReference type="EMBL" id="CAF0793480.1"/>
    </source>
</evidence>
<feature type="compositionally biased region" description="Polar residues" evidence="4">
    <location>
        <begin position="419"/>
        <end position="435"/>
    </location>
</feature>
<dbReference type="GO" id="GO:0003729">
    <property type="term" value="F:mRNA binding"/>
    <property type="evidence" value="ECO:0007669"/>
    <property type="project" value="TreeGrafter"/>
</dbReference>
<dbReference type="EMBL" id="CAJOBA010001099">
    <property type="protein sequence ID" value="CAF3576291.1"/>
    <property type="molecule type" value="Genomic_DNA"/>
</dbReference>
<dbReference type="Proteomes" id="UP000682733">
    <property type="component" value="Unassembled WGS sequence"/>
</dbReference>
<comment type="caution">
    <text evidence="8">The sequence shown here is derived from an EMBL/GenBank/DDBJ whole genome shotgun (WGS) entry which is preliminary data.</text>
</comment>
<evidence type="ECO:0000259" key="5">
    <source>
        <dbReference type="PROSITE" id="PS50102"/>
    </source>
</evidence>
<feature type="region of interest" description="Disordered" evidence="4">
    <location>
        <begin position="234"/>
        <end position="294"/>
    </location>
</feature>
<name>A0A813W399_9BILA</name>
<evidence type="ECO:0000256" key="1">
    <source>
        <dbReference type="ARBA" id="ARBA00004210"/>
    </source>
</evidence>
<dbReference type="Proteomes" id="UP000681722">
    <property type="component" value="Unassembled WGS sequence"/>
</dbReference>
<evidence type="ECO:0000313" key="11">
    <source>
        <dbReference type="Proteomes" id="UP000663829"/>
    </source>
</evidence>
<keyword evidence="2 3" id="KW-0694">RNA-binding</keyword>
<feature type="domain" description="NTF2" evidence="6">
    <location>
        <begin position="15"/>
        <end position="170"/>
    </location>
</feature>
<reference evidence="8" key="1">
    <citation type="submission" date="2021-02" db="EMBL/GenBank/DDBJ databases">
        <authorList>
            <person name="Nowell W R."/>
        </authorList>
    </citation>
    <scope>NUCLEOTIDE SEQUENCE</scope>
</reference>
<dbReference type="Pfam" id="PF00076">
    <property type="entry name" value="RRM_1"/>
    <property type="match status" value="1"/>
</dbReference>
<evidence type="ECO:0000256" key="4">
    <source>
        <dbReference type="SAM" id="MobiDB-lite"/>
    </source>
</evidence>
<feature type="compositionally biased region" description="Low complexity" evidence="4">
    <location>
        <begin position="234"/>
        <end position="248"/>
    </location>
</feature>
<evidence type="ECO:0000259" key="6">
    <source>
        <dbReference type="PROSITE" id="PS50177"/>
    </source>
</evidence>
<feature type="region of interest" description="Disordered" evidence="4">
    <location>
        <begin position="561"/>
        <end position="612"/>
    </location>
</feature>
<dbReference type="GO" id="GO:1990904">
    <property type="term" value="C:ribonucleoprotein complex"/>
    <property type="evidence" value="ECO:0007669"/>
    <property type="project" value="TreeGrafter"/>
</dbReference>
<dbReference type="SMART" id="SM00360">
    <property type="entry name" value="RRM"/>
    <property type="match status" value="1"/>
</dbReference>
<dbReference type="SUPFAM" id="SSF54928">
    <property type="entry name" value="RNA-binding domain, RBD"/>
    <property type="match status" value="1"/>
</dbReference>
<accession>A0A813W399</accession>
<dbReference type="Gene3D" id="3.10.450.50">
    <property type="match status" value="1"/>
</dbReference>
<dbReference type="PANTHER" id="PTHR10693">
    <property type="entry name" value="RAS GTPASE-ACTIVATING PROTEIN-BINDING PROTEIN"/>
    <property type="match status" value="1"/>
</dbReference>
<dbReference type="GO" id="GO:0005829">
    <property type="term" value="C:cytosol"/>
    <property type="evidence" value="ECO:0007669"/>
    <property type="project" value="TreeGrafter"/>
</dbReference>
<evidence type="ECO:0000256" key="3">
    <source>
        <dbReference type="PROSITE-ProRule" id="PRU00176"/>
    </source>
</evidence>
<dbReference type="Proteomes" id="UP000677228">
    <property type="component" value="Unassembled WGS sequence"/>
</dbReference>
<dbReference type="GO" id="GO:0010494">
    <property type="term" value="C:cytoplasmic stress granule"/>
    <property type="evidence" value="ECO:0007669"/>
    <property type="project" value="UniProtKB-SubCell"/>
</dbReference>
<dbReference type="Proteomes" id="UP000663829">
    <property type="component" value="Unassembled WGS sequence"/>
</dbReference>
<dbReference type="InterPro" id="IPR012677">
    <property type="entry name" value="Nucleotide-bd_a/b_plait_sf"/>
</dbReference>
<feature type="compositionally biased region" description="Polar residues" evidence="4">
    <location>
        <begin position="375"/>
        <end position="407"/>
    </location>
</feature>
<protein>
    <submittedName>
        <fullName evidence="8">Uncharacterized protein</fullName>
    </submittedName>
</protein>
<feature type="compositionally biased region" description="Polar residues" evidence="4">
    <location>
        <begin position="321"/>
        <end position="340"/>
    </location>
</feature>
<comment type="subcellular location">
    <subcellularLocation>
        <location evidence="1">Cytoplasm</location>
        <location evidence="1">Stress granule</location>
    </subcellularLocation>
</comment>
<feature type="domain" description="RRM" evidence="5">
    <location>
        <begin position="454"/>
        <end position="531"/>
    </location>
</feature>
<gene>
    <name evidence="8" type="ORF">GPM918_LOCUS6031</name>
    <name evidence="7" type="ORF">OVA965_LOCUS4261</name>
    <name evidence="10" type="ORF">SRO942_LOCUS6031</name>
    <name evidence="9" type="ORF">TMI583_LOCUS4259</name>
</gene>
<dbReference type="InterPro" id="IPR002075">
    <property type="entry name" value="NTF2_dom"/>
</dbReference>